<sequence length="462" mass="48669">MTAGSGGRPRSLPVSPWETSQATAGLFPTVAGGPYALVDQHSFGVLHEELGLGTFETHLATAVGGAAPRSGTFFDSRLGFALRRWCPPLLGLEPHCSPARYLARRRELGAFAAGRTLLRGSGIGCFLVDTATPPDPVPAPVPVPASTPDRHGLTSPDELAAAASATAREVVCLETLAAQVADTSGSVRSFVANTAEALHSAAREAVAFTCDAGFHEARAPVLAEVQRAATRWLRARAERQNGARRHGPHARLADYGNYGGHGAYGSRTGDTDRSRSRPAVAAVPLPRAGGPGWDGECGTAHHALRTEPALVRHLLWSALVTGRPVRLRCGDPAPLEGFLRASSGLGTEVVLLARRPHHRAAARLAAAFPHTYADAGPRPAETLYEAPFGKLLFSSEARALPELYVVRARAFAGELERLLGEWVGEGFCTRTDAVRIARQLAGGTARRVYGLDEADGPDVATG</sequence>
<proteinExistence type="predicted"/>
<dbReference type="PANTHER" id="PTHR43383:SF2">
    <property type="entry name" value="AMIDOHYDROLASE 2 FAMILY PROTEIN"/>
    <property type="match status" value="1"/>
</dbReference>
<dbReference type="PANTHER" id="PTHR43383">
    <property type="entry name" value="NODULIN 6"/>
    <property type="match status" value="1"/>
</dbReference>
<evidence type="ECO:0000313" key="3">
    <source>
        <dbReference type="Proteomes" id="UP000675554"/>
    </source>
</evidence>
<organism evidence="2 3">
    <name type="scientific">Streptomyces daliensis</name>
    <dbReference type="NCBI Taxonomy" id="299421"/>
    <lineage>
        <taxon>Bacteria</taxon>
        <taxon>Bacillati</taxon>
        <taxon>Actinomycetota</taxon>
        <taxon>Actinomycetes</taxon>
        <taxon>Kitasatosporales</taxon>
        <taxon>Streptomycetaceae</taxon>
        <taxon>Streptomyces</taxon>
    </lineage>
</organism>
<accession>A0A8T4IPS3</accession>
<dbReference type="Proteomes" id="UP000675554">
    <property type="component" value="Unassembled WGS sequence"/>
</dbReference>
<feature type="compositionally biased region" description="Low complexity" evidence="1">
    <location>
        <begin position="277"/>
        <end position="287"/>
    </location>
</feature>
<keyword evidence="3" id="KW-1185">Reference proteome</keyword>
<dbReference type="Gene3D" id="3.20.20.140">
    <property type="entry name" value="Metal-dependent hydrolases"/>
    <property type="match status" value="2"/>
</dbReference>
<evidence type="ECO:0000313" key="2">
    <source>
        <dbReference type="EMBL" id="MBR7673262.1"/>
    </source>
</evidence>
<feature type="region of interest" description="Disordered" evidence="1">
    <location>
        <begin position="263"/>
        <end position="287"/>
    </location>
</feature>
<dbReference type="EMBL" id="JAGSMN010000191">
    <property type="protein sequence ID" value="MBR7673262.1"/>
    <property type="molecule type" value="Genomic_DNA"/>
</dbReference>
<feature type="region of interest" description="Disordered" evidence="1">
    <location>
        <begin position="239"/>
        <end position="258"/>
    </location>
</feature>
<gene>
    <name evidence="2" type="ORF">KDA82_09575</name>
</gene>
<protein>
    <submittedName>
        <fullName evidence="2">Amidohydrolase</fullName>
    </submittedName>
</protein>
<dbReference type="AlphaFoldDB" id="A0A8T4IPS3"/>
<comment type="caution">
    <text evidence="2">The sequence shown here is derived from an EMBL/GenBank/DDBJ whole genome shotgun (WGS) entry which is preliminary data.</text>
</comment>
<name>A0A8T4IPS3_9ACTN</name>
<reference evidence="2" key="1">
    <citation type="submission" date="2021-04" db="EMBL/GenBank/DDBJ databases">
        <title>Sequencing of actinobacteria type strains.</title>
        <authorList>
            <person name="Nguyen G.-S."/>
            <person name="Wentzel A."/>
        </authorList>
    </citation>
    <scope>NUCLEOTIDE SEQUENCE</scope>
    <source>
        <strain evidence="2">DSM 42095</strain>
    </source>
</reference>
<evidence type="ECO:0000256" key="1">
    <source>
        <dbReference type="SAM" id="MobiDB-lite"/>
    </source>
</evidence>